<keyword evidence="3" id="KW-1185">Reference proteome</keyword>
<feature type="region of interest" description="Disordered" evidence="1">
    <location>
        <begin position="1"/>
        <end position="39"/>
    </location>
</feature>
<accession>A0ABQ1BT98</accession>
<dbReference type="Proteomes" id="UP000465306">
    <property type="component" value="Unassembled WGS sequence"/>
</dbReference>
<evidence type="ECO:0000313" key="3">
    <source>
        <dbReference type="Proteomes" id="UP000465306"/>
    </source>
</evidence>
<sequence>MPELERVLPGPGNLPPDMEQPGTNRCAPTPLAGGQVAPAPAGEGALAWLVESRNRYTASHYDSGAARHRKQQEES</sequence>
<organism evidence="2 3">
    <name type="scientific">Mycobacterium kubicae</name>
    <dbReference type="NCBI Taxonomy" id="120959"/>
    <lineage>
        <taxon>Bacteria</taxon>
        <taxon>Bacillati</taxon>
        <taxon>Actinomycetota</taxon>
        <taxon>Actinomycetes</taxon>
        <taxon>Mycobacteriales</taxon>
        <taxon>Mycobacteriaceae</taxon>
        <taxon>Mycobacterium</taxon>
        <taxon>Mycobacterium simiae complex</taxon>
    </lineage>
</organism>
<protein>
    <submittedName>
        <fullName evidence="2">Uncharacterized protein</fullName>
    </submittedName>
</protein>
<evidence type="ECO:0000256" key="1">
    <source>
        <dbReference type="SAM" id="MobiDB-lite"/>
    </source>
</evidence>
<comment type="caution">
    <text evidence="2">The sequence shown here is derived from an EMBL/GenBank/DDBJ whole genome shotgun (WGS) entry which is preliminary data.</text>
</comment>
<evidence type="ECO:0000313" key="2">
    <source>
        <dbReference type="EMBL" id="GFG66938.1"/>
    </source>
</evidence>
<proteinExistence type="predicted"/>
<name>A0ABQ1BT98_9MYCO</name>
<gene>
    <name evidence="2" type="ORF">MKUB_44280</name>
</gene>
<dbReference type="EMBL" id="BLKU01000005">
    <property type="protein sequence ID" value="GFG66938.1"/>
    <property type="molecule type" value="Genomic_DNA"/>
</dbReference>
<reference evidence="2 3" key="1">
    <citation type="journal article" date="2019" name="Emerg. Microbes Infect.">
        <title>Comprehensive subspecies identification of 175 nontuberculous mycobacteria species based on 7547 genomic profiles.</title>
        <authorList>
            <person name="Matsumoto Y."/>
            <person name="Kinjo T."/>
            <person name="Motooka D."/>
            <person name="Nabeya D."/>
            <person name="Jung N."/>
            <person name="Uechi K."/>
            <person name="Horii T."/>
            <person name="Iida T."/>
            <person name="Fujita J."/>
            <person name="Nakamura S."/>
        </authorList>
    </citation>
    <scope>NUCLEOTIDE SEQUENCE [LARGE SCALE GENOMIC DNA]</scope>
    <source>
        <strain evidence="2 3">JCM 13573</strain>
    </source>
</reference>